<protein>
    <submittedName>
        <fullName evidence="1">Uncharacterized protein</fullName>
    </submittedName>
</protein>
<accession>A0ACC2AQN9</accession>
<dbReference type="EMBL" id="CM055111">
    <property type="protein sequence ID" value="KAJ7519796.1"/>
    <property type="molecule type" value="Genomic_DNA"/>
</dbReference>
<name>A0ACC2AQN9_DIPCM</name>
<comment type="caution">
    <text evidence="1">The sequence shown here is derived from an EMBL/GenBank/DDBJ whole genome shotgun (WGS) entry which is preliminary data.</text>
</comment>
<dbReference type="Proteomes" id="UP001162992">
    <property type="component" value="Chromosome 20"/>
</dbReference>
<keyword evidence="2" id="KW-1185">Reference proteome</keyword>
<evidence type="ECO:0000313" key="1">
    <source>
        <dbReference type="EMBL" id="KAJ7519796.1"/>
    </source>
</evidence>
<organism evidence="1 2">
    <name type="scientific">Diphasiastrum complanatum</name>
    <name type="common">Issler's clubmoss</name>
    <name type="synonym">Lycopodium complanatum</name>
    <dbReference type="NCBI Taxonomy" id="34168"/>
    <lineage>
        <taxon>Eukaryota</taxon>
        <taxon>Viridiplantae</taxon>
        <taxon>Streptophyta</taxon>
        <taxon>Embryophyta</taxon>
        <taxon>Tracheophyta</taxon>
        <taxon>Lycopodiopsida</taxon>
        <taxon>Lycopodiales</taxon>
        <taxon>Lycopodiaceae</taxon>
        <taxon>Lycopodioideae</taxon>
        <taxon>Diphasiastrum</taxon>
    </lineage>
</organism>
<reference evidence="2" key="1">
    <citation type="journal article" date="2024" name="Proc. Natl. Acad. Sci. U.S.A.">
        <title>Extraordinary preservation of gene collinearity over three hundred million years revealed in homosporous lycophytes.</title>
        <authorList>
            <person name="Li C."/>
            <person name="Wickell D."/>
            <person name="Kuo L.Y."/>
            <person name="Chen X."/>
            <person name="Nie B."/>
            <person name="Liao X."/>
            <person name="Peng D."/>
            <person name="Ji J."/>
            <person name="Jenkins J."/>
            <person name="Williams M."/>
            <person name="Shu S."/>
            <person name="Plott C."/>
            <person name="Barry K."/>
            <person name="Rajasekar S."/>
            <person name="Grimwood J."/>
            <person name="Han X."/>
            <person name="Sun S."/>
            <person name="Hou Z."/>
            <person name="He W."/>
            <person name="Dai G."/>
            <person name="Sun C."/>
            <person name="Schmutz J."/>
            <person name="Leebens-Mack J.H."/>
            <person name="Li F.W."/>
            <person name="Wang L."/>
        </authorList>
    </citation>
    <scope>NUCLEOTIDE SEQUENCE [LARGE SCALE GENOMIC DNA]</scope>
    <source>
        <strain evidence="2">cv. PW_Plant_1</strain>
    </source>
</reference>
<sequence>MGFTSFSGRVLFSSIFILAAWQQINDFDHDGGNFLKELEPKFSIFKQHVASNLGFEIPNFELKYLLVAAIALEGIGAILFTFGSTLGAYILLLFLTAVTPIMHDFYNFDLSSPEYSNEFLLFLKNLSLVGSLLYYVGMKNSYALKLKRRQGKLKAN</sequence>
<evidence type="ECO:0000313" key="2">
    <source>
        <dbReference type="Proteomes" id="UP001162992"/>
    </source>
</evidence>
<proteinExistence type="predicted"/>
<gene>
    <name evidence="1" type="ORF">O6H91_20G055700</name>
</gene>